<reference evidence="2 3" key="1">
    <citation type="submission" date="2023-02" db="EMBL/GenBank/DDBJ databases">
        <title>LHISI_Scaffold_Assembly.</title>
        <authorList>
            <person name="Stuart O.P."/>
            <person name="Cleave R."/>
            <person name="Magrath M.J.L."/>
            <person name="Mikheyev A.S."/>
        </authorList>
    </citation>
    <scope>NUCLEOTIDE SEQUENCE [LARGE SCALE GENOMIC DNA]</scope>
    <source>
        <strain evidence="2">Daus_M_001</strain>
        <tissue evidence="2">Leg muscle</tissue>
    </source>
</reference>
<dbReference type="PANTHER" id="PTHR37984:SF9">
    <property type="entry name" value="INTEGRASE CATALYTIC DOMAIN-CONTAINING PROTEIN"/>
    <property type="match status" value="1"/>
</dbReference>
<proteinExistence type="predicted"/>
<name>A0ABQ9GBI4_9NEOP</name>
<protein>
    <recommendedName>
        <fullName evidence="4">RRM domain-containing protein</fullName>
    </recommendedName>
</protein>
<evidence type="ECO:0000313" key="3">
    <source>
        <dbReference type="Proteomes" id="UP001159363"/>
    </source>
</evidence>
<comment type="caution">
    <text evidence="2">The sequence shown here is derived from an EMBL/GenBank/DDBJ whole genome shotgun (WGS) entry which is preliminary data.</text>
</comment>
<evidence type="ECO:0000256" key="1">
    <source>
        <dbReference type="SAM" id="MobiDB-lite"/>
    </source>
</evidence>
<gene>
    <name evidence="2" type="ORF">PR048_029982</name>
</gene>
<accession>A0ABQ9GBI4</accession>
<dbReference type="InterPro" id="IPR050951">
    <property type="entry name" value="Retrovirus_Pol_polyprotein"/>
</dbReference>
<organism evidence="2 3">
    <name type="scientific">Dryococelus australis</name>
    <dbReference type="NCBI Taxonomy" id="614101"/>
    <lineage>
        <taxon>Eukaryota</taxon>
        <taxon>Metazoa</taxon>
        <taxon>Ecdysozoa</taxon>
        <taxon>Arthropoda</taxon>
        <taxon>Hexapoda</taxon>
        <taxon>Insecta</taxon>
        <taxon>Pterygota</taxon>
        <taxon>Neoptera</taxon>
        <taxon>Polyneoptera</taxon>
        <taxon>Phasmatodea</taxon>
        <taxon>Verophasmatodea</taxon>
        <taxon>Anareolatae</taxon>
        <taxon>Phasmatidae</taxon>
        <taxon>Eurycanthinae</taxon>
        <taxon>Dryococelus</taxon>
    </lineage>
</organism>
<evidence type="ECO:0008006" key="4">
    <source>
        <dbReference type="Google" id="ProtNLM"/>
    </source>
</evidence>
<evidence type="ECO:0000313" key="2">
    <source>
        <dbReference type="EMBL" id="KAJ8868454.1"/>
    </source>
</evidence>
<dbReference type="Proteomes" id="UP001159363">
    <property type="component" value="Chromosome 13"/>
</dbReference>
<dbReference type="PANTHER" id="PTHR37984">
    <property type="entry name" value="PROTEIN CBG26694"/>
    <property type="match status" value="1"/>
</dbReference>
<keyword evidence="3" id="KW-1185">Reference proteome</keyword>
<dbReference type="EMBL" id="JARBHB010000014">
    <property type="protein sequence ID" value="KAJ8868454.1"/>
    <property type="molecule type" value="Genomic_DNA"/>
</dbReference>
<feature type="region of interest" description="Disordered" evidence="1">
    <location>
        <begin position="191"/>
        <end position="210"/>
    </location>
</feature>
<sequence>MRLSSRHLKEVFPRFGILEIVRADNVITSSPYYHQSDGGVESSVKVAKQLLKKNDHISSTHVEYQTTPLENEFSPNALLMNRHLRPTLPLLPSKLSQQVEHKRMQQKENSKTSLQADRYNKQHRVRQLEDLKGGEVVWISDLLEYGIIEQIGPEPRFYIVHNRWFLVLAPYNDGKVVVNRGLCNPDVNKRETPAEVNREESDEFEMDKGTESTEIGTCGYTLSRKGTLQTVIRRSDRQGHPRFLPVGNVADVSGQLVFLRNSPFSLPLHSLLMVPFHVTMARDNRMEVTLKHRLRFLQNGGVPSRAEIYKQIGPELANCVFKSLHGEEKIFHQMIPRVEEKQCNTIICMCTYCVGPSSPTLDVVEVVLWGKRGSAWGEGLAVEEGTSTASYHPLRVWPSSRSNPVPFLGNLGGNAHYPNPLLILPNRIHSFGENVLRTDSLLSCLLQAYCLCSIPLIPHTTNPALEYHCPGIWMANYLDQWWYTSPLGDSRECTTDWAASRWHSTMIYR</sequence>